<dbReference type="Pfam" id="PF03846">
    <property type="entry name" value="SulA"/>
    <property type="match status" value="1"/>
</dbReference>
<proteinExistence type="predicted"/>
<reference evidence="1 2" key="1">
    <citation type="submission" date="2020-04" db="EMBL/GenBank/DDBJ databases">
        <title>Pseudoalteromonas caenipelagi sp. nov., isolated from a tidal flat.</title>
        <authorList>
            <person name="Park S."/>
            <person name="Yoon J.-H."/>
        </authorList>
    </citation>
    <scope>NUCLEOTIDE SEQUENCE [LARGE SCALE GENOMIC DNA]</scope>
    <source>
        <strain evidence="1 2">JBTF-M23</strain>
    </source>
</reference>
<evidence type="ECO:0008006" key="3">
    <source>
        <dbReference type="Google" id="ProtNLM"/>
    </source>
</evidence>
<dbReference type="EMBL" id="JABBPG010000003">
    <property type="protein sequence ID" value="NOU50909.1"/>
    <property type="molecule type" value="Genomic_DNA"/>
</dbReference>
<dbReference type="Proteomes" id="UP000586305">
    <property type="component" value="Unassembled WGS sequence"/>
</dbReference>
<dbReference type="InterPro" id="IPR027417">
    <property type="entry name" value="P-loop_NTPase"/>
</dbReference>
<dbReference type="GO" id="GO:0009432">
    <property type="term" value="P:SOS response"/>
    <property type="evidence" value="ECO:0007669"/>
    <property type="project" value="InterPro"/>
</dbReference>
<evidence type="ECO:0000313" key="1">
    <source>
        <dbReference type="EMBL" id="NOU50909.1"/>
    </source>
</evidence>
<accession>A0A849VBA5</accession>
<keyword evidence="2" id="KW-1185">Reference proteome</keyword>
<dbReference type="AlphaFoldDB" id="A0A849VBA5"/>
<dbReference type="InterPro" id="IPR004596">
    <property type="entry name" value="Cell_div_suppressor_SulA"/>
</dbReference>
<comment type="caution">
    <text evidence="1">The sequence shown here is derived from an EMBL/GenBank/DDBJ whole genome shotgun (WGS) entry which is preliminary data.</text>
</comment>
<dbReference type="RefSeq" id="WP_171625976.1">
    <property type="nucleotide sequence ID" value="NZ_JABBPG010000003.1"/>
</dbReference>
<gene>
    <name evidence="1" type="ORF">HG263_10240</name>
</gene>
<name>A0A849VBA5_9GAMM</name>
<organism evidence="1 2">
    <name type="scientific">Pseudoalteromonas caenipelagi</name>
    <dbReference type="NCBI Taxonomy" id="2726988"/>
    <lineage>
        <taxon>Bacteria</taxon>
        <taxon>Pseudomonadati</taxon>
        <taxon>Pseudomonadota</taxon>
        <taxon>Gammaproteobacteria</taxon>
        <taxon>Alteromonadales</taxon>
        <taxon>Pseudoalteromonadaceae</taxon>
        <taxon>Pseudoalteromonas</taxon>
    </lineage>
</organism>
<dbReference type="GO" id="GO:0051782">
    <property type="term" value="P:negative regulation of cell division"/>
    <property type="evidence" value="ECO:0007669"/>
    <property type="project" value="InterPro"/>
</dbReference>
<dbReference type="Gene3D" id="3.40.50.300">
    <property type="entry name" value="P-loop containing nucleotide triphosphate hydrolases"/>
    <property type="match status" value="1"/>
</dbReference>
<sequence length="145" mass="15889">MLHASSVLRISSELPQASVTNQHLVHTADDICASLELLKIIHQCNQKKGWTLLIAPDNIPNKAMMDSCSIDASKLLVIRKKHIVDLNYVLTSALNNGNFAAVITWTDILLPSELKTMSLPNSSTEIYCFSKATNQEACTIPALIS</sequence>
<evidence type="ECO:0000313" key="2">
    <source>
        <dbReference type="Proteomes" id="UP000586305"/>
    </source>
</evidence>
<dbReference type="SUPFAM" id="SSF52540">
    <property type="entry name" value="P-loop containing nucleoside triphosphate hydrolases"/>
    <property type="match status" value="1"/>
</dbReference>
<protein>
    <recommendedName>
        <fullName evidence="3">Cell division inhibitor SulA</fullName>
    </recommendedName>
</protein>